<dbReference type="AlphaFoldDB" id="A0A0F9C307"/>
<dbReference type="InterPro" id="IPR002878">
    <property type="entry name" value="ChsH2_C"/>
</dbReference>
<dbReference type="InterPro" id="IPR012340">
    <property type="entry name" value="NA-bd_OB-fold"/>
</dbReference>
<dbReference type="InterPro" id="IPR052513">
    <property type="entry name" value="Thioester_dehydratase-like"/>
</dbReference>
<evidence type="ECO:0000259" key="1">
    <source>
        <dbReference type="Pfam" id="PF01796"/>
    </source>
</evidence>
<comment type="caution">
    <text evidence="2">The sequence shown here is derived from an EMBL/GenBank/DDBJ whole genome shotgun (WGS) entry which is preliminary data.</text>
</comment>
<gene>
    <name evidence="2" type="ORF">LCGC14_2716950</name>
</gene>
<dbReference type="Pfam" id="PF01796">
    <property type="entry name" value="OB_ChsH2_C"/>
    <property type="match status" value="1"/>
</dbReference>
<dbReference type="SUPFAM" id="SSF50249">
    <property type="entry name" value="Nucleic acid-binding proteins"/>
    <property type="match status" value="1"/>
</dbReference>
<protein>
    <recommendedName>
        <fullName evidence="1">ChsH2 C-terminal OB-fold domain-containing protein</fullName>
    </recommendedName>
</protein>
<sequence length="119" mass="13566">MSHGEELEWNKCSACGFLQHKSHLRCLRCKHDRFNTISTTGTCKLVTYTILKAPPAEFRDKPFYALGIVEFSNGIKMLGQITTEANLVIGMELKPFYTKICKNLDGKEIFAYVFQPLKT</sequence>
<accession>A0A0F9C307</accession>
<dbReference type="EMBL" id="LAZR01048828">
    <property type="protein sequence ID" value="KKK91041.1"/>
    <property type="molecule type" value="Genomic_DNA"/>
</dbReference>
<feature type="domain" description="ChsH2 C-terminal OB-fold" evidence="1">
    <location>
        <begin position="41"/>
        <end position="94"/>
    </location>
</feature>
<organism evidence="2">
    <name type="scientific">marine sediment metagenome</name>
    <dbReference type="NCBI Taxonomy" id="412755"/>
    <lineage>
        <taxon>unclassified sequences</taxon>
        <taxon>metagenomes</taxon>
        <taxon>ecological metagenomes</taxon>
    </lineage>
</organism>
<dbReference type="PANTHER" id="PTHR34075:SF5">
    <property type="entry name" value="BLR3430 PROTEIN"/>
    <property type="match status" value="1"/>
</dbReference>
<name>A0A0F9C307_9ZZZZ</name>
<evidence type="ECO:0000313" key="2">
    <source>
        <dbReference type="EMBL" id="KKK91041.1"/>
    </source>
</evidence>
<reference evidence="2" key="1">
    <citation type="journal article" date="2015" name="Nature">
        <title>Complex archaea that bridge the gap between prokaryotes and eukaryotes.</title>
        <authorList>
            <person name="Spang A."/>
            <person name="Saw J.H."/>
            <person name="Jorgensen S.L."/>
            <person name="Zaremba-Niedzwiedzka K."/>
            <person name="Martijn J."/>
            <person name="Lind A.E."/>
            <person name="van Eijk R."/>
            <person name="Schleper C."/>
            <person name="Guy L."/>
            <person name="Ettema T.J."/>
        </authorList>
    </citation>
    <scope>NUCLEOTIDE SEQUENCE</scope>
</reference>
<dbReference type="PANTHER" id="PTHR34075">
    <property type="entry name" value="BLR3430 PROTEIN"/>
    <property type="match status" value="1"/>
</dbReference>
<proteinExistence type="predicted"/>